<gene>
    <name evidence="3" type="ORF">LCGC14_2226930</name>
</gene>
<dbReference type="PANTHER" id="PTHR37813">
    <property type="entry name" value="FELS-2 PROPHAGE PROTEIN"/>
    <property type="match status" value="1"/>
</dbReference>
<comment type="caution">
    <text evidence="3">The sequence shown here is derived from an EMBL/GenBank/DDBJ whole genome shotgun (WGS) entry which is preliminary data.</text>
</comment>
<dbReference type="Pfam" id="PF10145">
    <property type="entry name" value="PhageMin_Tail"/>
    <property type="match status" value="1"/>
</dbReference>
<dbReference type="EMBL" id="LAZR01029878">
    <property type="protein sequence ID" value="KKL58285.1"/>
    <property type="molecule type" value="Genomic_DNA"/>
</dbReference>
<name>A0A0F9FLY5_9ZZZZ</name>
<accession>A0A0F9FLY5</accession>
<organism evidence="3">
    <name type="scientific">marine sediment metagenome</name>
    <dbReference type="NCBI Taxonomy" id="412755"/>
    <lineage>
        <taxon>unclassified sequences</taxon>
        <taxon>metagenomes</taxon>
        <taxon>ecological metagenomes</taxon>
    </lineage>
</organism>
<feature type="non-terminal residue" evidence="3">
    <location>
        <position position="300"/>
    </location>
</feature>
<dbReference type="NCBIfam" id="TIGR01760">
    <property type="entry name" value="tape_meas_TP901"/>
    <property type="match status" value="1"/>
</dbReference>
<sequence length="300" mass="32202">MALEIALAEIQTIAPTLRNNFEGVADAVHRLSNEFGIQRDIVAEGVYQTLSNQVAQGAESFEFFTDAADLSIGAVMSADAAVNLLSSTINSFGFASSQAATISGKLFKTIELGRLRGDEFANTIGRVFVLASQLGVSLDEANASLATLTISGLKYNEAATLTTNIMLKLIRPTDALKDLMNEMGVATAEAGIQAFGFQGFLQKLRDEAGDTAESLGLVFGRVRAIRGVMGLTNEATERYQKTLEALKKAGATDILEAKELIFKTNAKQVEIELTALKNVIVFDFGREALDVINKVFKTFG</sequence>
<evidence type="ECO:0000256" key="1">
    <source>
        <dbReference type="ARBA" id="ARBA00022612"/>
    </source>
</evidence>
<feature type="domain" description="Phage tail tape measure protein" evidence="2">
    <location>
        <begin position="27"/>
        <end position="211"/>
    </location>
</feature>
<keyword evidence="1" id="KW-1188">Viral release from host cell</keyword>
<proteinExistence type="predicted"/>
<dbReference type="PANTHER" id="PTHR37813:SF1">
    <property type="entry name" value="FELS-2 PROPHAGE PROTEIN"/>
    <property type="match status" value="1"/>
</dbReference>
<dbReference type="AlphaFoldDB" id="A0A0F9FLY5"/>
<protein>
    <recommendedName>
        <fullName evidence="2">Phage tail tape measure protein domain-containing protein</fullName>
    </recommendedName>
</protein>
<reference evidence="3" key="1">
    <citation type="journal article" date="2015" name="Nature">
        <title>Complex archaea that bridge the gap between prokaryotes and eukaryotes.</title>
        <authorList>
            <person name="Spang A."/>
            <person name="Saw J.H."/>
            <person name="Jorgensen S.L."/>
            <person name="Zaremba-Niedzwiedzka K."/>
            <person name="Martijn J."/>
            <person name="Lind A.E."/>
            <person name="van Eijk R."/>
            <person name="Schleper C."/>
            <person name="Guy L."/>
            <person name="Ettema T.J."/>
        </authorList>
    </citation>
    <scope>NUCLEOTIDE SEQUENCE</scope>
</reference>
<dbReference type="InterPro" id="IPR010090">
    <property type="entry name" value="Phage_tape_meas"/>
</dbReference>
<evidence type="ECO:0000259" key="2">
    <source>
        <dbReference type="Pfam" id="PF10145"/>
    </source>
</evidence>
<evidence type="ECO:0000313" key="3">
    <source>
        <dbReference type="EMBL" id="KKL58285.1"/>
    </source>
</evidence>